<geneLocation type="plasmid" evidence="1">
    <name>SAP060A</name>
</geneLocation>
<evidence type="ECO:0000313" key="1">
    <source>
        <dbReference type="EMBL" id="ACZ68537.1"/>
    </source>
</evidence>
<proteinExistence type="predicted"/>
<organism evidence="2">
    <name type="scientific">Staphylococcus aureus</name>
    <dbReference type="NCBI Taxonomy" id="1280"/>
    <lineage>
        <taxon>Bacteria</taxon>
        <taxon>Bacillati</taxon>
        <taxon>Bacillota</taxon>
        <taxon>Bacilli</taxon>
        <taxon>Bacillales</taxon>
        <taxon>Staphylococcaceae</taxon>
        <taxon>Staphylococcus</taxon>
    </lineage>
</organism>
<reference evidence="2" key="2">
    <citation type="submission" date="2009-12" db="EMBL/GenBank/DDBJ databases">
        <authorList>
            <person name="Summers A.O."/>
            <person name="Shearer J."/>
            <person name="Wireman J."/>
        </authorList>
    </citation>
    <scope>NUCLEOTIDE SEQUENCE</scope>
    <source>
        <strain evidence="1">502A</strain>
        <strain evidence="2">NE 3809</strain>
        <plasmid evidence="2">SAP048A</plasmid>
        <plasmid evidence="1">SAP060A</plasmid>
    </source>
</reference>
<dbReference type="AlphaFoldDB" id="D2J8V0"/>
<protein>
    <submittedName>
        <fullName evidence="2">Uncharacterized protein</fullName>
    </submittedName>
</protein>
<geneLocation type="plasmid" evidence="2">
    <name>SAP048A</name>
</geneLocation>
<reference evidence="3" key="4">
    <citation type="journal article" date="2014" name="PLoS ONE">
        <title>Beyond the Chromosome: The Prevalence of Unique Extra-Chromosomal Bacteriophages with Integrated Virulence Genes in Pathogenic Staphylococcus aureus.</title>
        <authorList>
            <person name="Utter B."/>
            <person name="Deutsch D.R."/>
            <person name="Schuch R."/>
            <person name="Winer B.Y."/>
            <person name="Verratti K."/>
            <person name="Bishop-Lilly K."/>
            <person name="Sozhamannan S."/>
            <person name="Fischetti V.A."/>
        </authorList>
    </citation>
    <scope>NUCLEOTIDE SEQUENCE</scope>
    <source>
        <strain evidence="3">A960649</strain>
        <plasmid evidence="3">pBU108b</plasmid>
    </source>
</reference>
<evidence type="ECO:0000313" key="2">
    <source>
        <dbReference type="EMBL" id="ADA61870.1"/>
    </source>
</evidence>
<name>D2J8V0_STAAU</name>
<keyword evidence="2" id="KW-0614">Plasmid</keyword>
<sequence>MLKALIFTLYLRCIYNKRSVQNKTIKYCYLPDENRTCIYQFSQLISHFNLVNKQDWITFSKYDFIQIIYYDHFKIKHIYVYLRRRIPFL</sequence>
<gene>
    <name evidence="2" type="ORF">SAP048A_015</name>
    <name evidence="1" type="ORF">SAP060A_016</name>
</gene>
<reference evidence="2" key="1">
    <citation type="submission" date="2009-08" db="EMBL/GenBank/DDBJ databases">
        <authorList>
            <person name="Gill J."/>
            <person name="Borman J."/>
            <person name="Shetty J."/>
            <person name="Hostetler J."/>
            <person name="Durkin S."/>
            <person name="Montgomery B."/>
        </authorList>
    </citation>
    <scope>NUCLEOTIDE SEQUENCE</scope>
    <source>
        <strain evidence="1">502A</strain>
        <strain evidence="2">NE 3809</strain>
        <plasmid evidence="2">SAP048A</plasmid>
        <plasmid evidence="1">SAP060A</plasmid>
    </source>
</reference>
<dbReference type="EMBL" id="KF831356">
    <property type="protein sequence ID" value="AIU96733.1"/>
    <property type="molecule type" value="Genomic_DNA"/>
</dbReference>
<dbReference type="EMBL" id="GQ900406">
    <property type="protein sequence ID" value="ADA61870.1"/>
    <property type="molecule type" value="Genomic_DNA"/>
</dbReference>
<dbReference type="EMBL" id="GQ900416">
    <property type="protein sequence ID" value="ACZ68537.1"/>
    <property type="molecule type" value="Genomic_DNA"/>
</dbReference>
<geneLocation type="plasmid" evidence="3">
    <name>pBU108b</name>
</geneLocation>
<accession>D2J8V0</accession>
<reference evidence="3" key="3">
    <citation type="submission" date="2013-10" db="EMBL/GenBank/DDBJ databases">
        <authorList>
            <person name="Utter B.D."/>
            <person name="Schuch R."/>
            <person name="Winer B.Y."/>
            <person name="Verratti K."/>
            <person name="Bishop-Lilly K."/>
            <person name="Sozhamannan S."/>
            <person name="Fischetti V.A."/>
        </authorList>
    </citation>
    <scope>NUCLEOTIDE SEQUENCE</scope>
    <source>
        <strain evidence="3">A960649</strain>
        <plasmid evidence="3">pBU108b</plasmid>
    </source>
</reference>
<evidence type="ECO:0000313" key="3">
    <source>
        <dbReference type="EMBL" id="AIU96733.1"/>
    </source>
</evidence>